<evidence type="ECO:0000313" key="3">
    <source>
        <dbReference type="Proteomes" id="UP000037035"/>
    </source>
</evidence>
<reference evidence="2 3" key="1">
    <citation type="submission" date="2015-08" db="EMBL/GenBank/DDBJ databases">
        <title>Next Generation Sequencing and Analysis of the Genome of Puccinia sorghi L Schw, the Causal Agent of Maize Common Rust.</title>
        <authorList>
            <person name="Rochi L."/>
            <person name="Burguener G."/>
            <person name="Darino M."/>
            <person name="Turjanski A."/>
            <person name="Kreff E."/>
            <person name="Dieguez M.J."/>
            <person name="Sacco F."/>
        </authorList>
    </citation>
    <scope>NUCLEOTIDE SEQUENCE [LARGE SCALE GENOMIC DNA]</scope>
    <source>
        <strain evidence="2 3">RO10H11247</strain>
    </source>
</reference>
<gene>
    <name evidence="2" type="ORF">VP01_1155g5</name>
</gene>
<sequence length="181" mass="19183">MFSAKLLLAVLATVALTVKVDGSTGSQCAAWRNSFGRSPRPVIAKVMPAAEEQRLQRRITPDLPVKTVAGGPTSACYGKGYSTSFNDGVCLWNGASQTGAPPAGHFPGWLNGNYNGLENCGKRVYLDAPGKPRAQLKVIDGCTFGQNLTEEEGCSTIWLTQKSFNSLGGTGSTLKLNGWDL</sequence>
<feature type="signal peptide" evidence="1">
    <location>
        <begin position="1"/>
        <end position="22"/>
    </location>
</feature>
<dbReference type="Proteomes" id="UP000037035">
    <property type="component" value="Unassembled WGS sequence"/>
</dbReference>
<proteinExistence type="predicted"/>
<name>A0A0L6VRW5_9BASI</name>
<keyword evidence="3" id="KW-1185">Reference proteome</keyword>
<accession>A0A0L6VRW5</accession>
<dbReference type="EMBL" id="LAVV01001732">
    <property type="protein sequence ID" value="KNZ63357.1"/>
    <property type="molecule type" value="Genomic_DNA"/>
</dbReference>
<feature type="chain" id="PRO_5005568724" evidence="1">
    <location>
        <begin position="23"/>
        <end position="181"/>
    </location>
</feature>
<dbReference type="OrthoDB" id="3361140at2759"/>
<keyword evidence="1" id="KW-0732">Signal</keyword>
<evidence type="ECO:0000313" key="2">
    <source>
        <dbReference type="EMBL" id="KNZ63357.1"/>
    </source>
</evidence>
<evidence type="ECO:0000256" key="1">
    <source>
        <dbReference type="SAM" id="SignalP"/>
    </source>
</evidence>
<dbReference type="VEuPathDB" id="FungiDB:VP01_1155g5"/>
<dbReference type="AlphaFoldDB" id="A0A0L6VRW5"/>
<comment type="caution">
    <text evidence="2">The sequence shown here is derived from an EMBL/GenBank/DDBJ whole genome shotgun (WGS) entry which is preliminary data.</text>
</comment>
<organism evidence="2 3">
    <name type="scientific">Puccinia sorghi</name>
    <dbReference type="NCBI Taxonomy" id="27349"/>
    <lineage>
        <taxon>Eukaryota</taxon>
        <taxon>Fungi</taxon>
        <taxon>Dikarya</taxon>
        <taxon>Basidiomycota</taxon>
        <taxon>Pucciniomycotina</taxon>
        <taxon>Pucciniomycetes</taxon>
        <taxon>Pucciniales</taxon>
        <taxon>Pucciniaceae</taxon>
        <taxon>Puccinia</taxon>
    </lineage>
</organism>
<protein>
    <submittedName>
        <fullName evidence="2">Uncharacterized protein</fullName>
    </submittedName>
</protein>